<evidence type="ECO:0000256" key="2">
    <source>
        <dbReference type="SAM" id="Coils"/>
    </source>
</evidence>
<sequence>MAELVSVVIGFGVELLLQGVIDEVKQAVDRNKNCKELLVLLEGLAPLVQFLCDSSKKGQGQNKSTPVTEWLEKLRSRLEEADKVVRECISQGSRPWNIVKNRSTSKKLVEVTRGITDLVGQAPLVQLGYTKETTDEQNKILADLQESMKNANQLHSDLIHEVHCADLSQITRVTVNTPTEIFGRSYYGTITLERAFEDIRAQADEHFLTQTQGSATGSSADVFPSPQHQFERQISARVFGGDELLDSARSILLEEDGGQWVGLWSMGGAGKTLLASRLSNDLPLKQHFEGGIFWLTVARGPNIEEILRSLLRMLSAPLPPTFSSEEVYAQQVCHELKLRGQRKKLLLVLDDVWESRILDVFDAFVNHPSSSGSKILVTTRSKELLYRKFATKIEVPMLKPEDSFRLFCWHAFSGVSNVPKNLRKPAEDVAAECKGLPLALKVIGGTMAGKRDKRIWDLTLKKLKNAETLSSDHEMQLYHRLQPSVDDLSETHPHLKDCFYYFAAYPEDASVEFVDDLISLWVGDGIVGGR</sequence>
<dbReference type="FunFam" id="1.10.8.430:FF:000003">
    <property type="entry name" value="Probable disease resistance protein At5g66910"/>
    <property type="match status" value="1"/>
</dbReference>
<dbReference type="OMA" id="DRICKES"/>
<gene>
    <name evidence="4" type="ORF">MARPO_3272s0001</name>
</gene>
<keyword evidence="5" id="KW-1185">Reference proteome</keyword>
<dbReference type="Gene3D" id="1.10.8.430">
    <property type="entry name" value="Helical domain of apoptotic protease-activating factors"/>
    <property type="match status" value="1"/>
</dbReference>
<dbReference type="SUPFAM" id="SSF52540">
    <property type="entry name" value="P-loop containing nucleoside triphosphate hydrolases"/>
    <property type="match status" value="1"/>
</dbReference>
<evidence type="ECO:0000313" key="5">
    <source>
        <dbReference type="Proteomes" id="UP000244005"/>
    </source>
</evidence>
<dbReference type="Gene3D" id="1.20.930.20">
    <property type="entry name" value="Adaptor protein Cbl, N-terminal domain"/>
    <property type="match status" value="1"/>
</dbReference>
<feature type="non-terminal residue" evidence="4">
    <location>
        <position position="530"/>
    </location>
</feature>
<dbReference type="Gene3D" id="3.40.50.300">
    <property type="entry name" value="P-loop containing nucleotide triphosphate hydrolases"/>
    <property type="match status" value="1"/>
</dbReference>
<protein>
    <recommendedName>
        <fullName evidence="3">NB-ARC domain-containing protein</fullName>
    </recommendedName>
</protein>
<dbReference type="PANTHER" id="PTHR36766:SF30">
    <property type="entry name" value="TIR-NBS TYPE DISEASE RESISTANCE PROTEIN-RELATED"/>
    <property type="match status" value="1"/>
</dbReference>
<evidence type="ECO:0000256" key="1">
    <source>
        <dbReference type="ARBA" id="ARBA00022821"/>
    </source>
</evidence>
<dbReference type="Proteomes" id="UP000244005">
    <property type="component" value="Unassembled WGS sequence"/>
</dbReference>
<feature type="coiled-coil region" evidence="2">
    <location>
        <begin position="134"/>
        <end position="161"/>
    </location>
</feature>
<dbReference type="InterPro" id="IPR036537">
    <property type="entry name" value="Adaptor_Cbl_N_dom_sf"/>
</dbReference>
<dbReference type="AlphaFoldDB" id="A0A2R6VXH0"/>
<dbReference type="PRINTS" id="PR00364">
    <property type="entry name" value="DISEASERSIST"/>
</dbReference>
<dbReference type="PANTHER" id="PTHR36766">
    <property type="entry name" value="PLANT BROAD-SPECTRUM MILDEW RESISTANCE PROTEIN RPW8"/>
    <property type="match status" value="1"/>
</dbReference>
<proteinExistence type="predicted"/>
<dbReference type="OrthoDB" id="664960at2759"/>
<dbReference type="GO" id="GO:0007166">
    <property type="term" value="P:cell surface receptor signaling pathway"/>
    <property type="evidence" value="ECO:0007669"/>
    <property type="project" value="InterPro"/>
</dbReference>
<dbReference type="EMBL" id="KZ774986">
    <property type="protein sequence ID" value="PTQ26296.1"/>
    <property type="molecule type" value="Genomic_DNA"/>
</dbReference>
<dbReference type="GO" id="GO:0006952">
    <property type="term" value="P:defense response"/>
    <property type="evidence" value="ECO:0007669"/>
    <property type="project" value="UniProtKB-KW"/>
</dbReference>
<reference evidence="5" key="1">
    <citation type="journal article" date="2017" name="Cell">
        <title>Insights into land plant evolution garnered from the Marchantia polymorpha genome.</title>
        <authorList>
            <person name="Bowman J.L."/>
            <person name="Kohchi T."/>
            <person name="Yamato K.T."/>
            <person name="Jenkins J."/>
            <person name="Shu S."/>
            <person name="Ishizaki K."/>
            <person name="Yamaoka S."/>
            <person name="Nishihama R."/>
            <person name="Nakamura Y."/>
            <person name="Berger F."/>
            <person name="Adam C."/>
            <person name="Aki S.S."/>
            <person name="Althoff F."/>
            <person name="Araki T."/>
            <person name="Arteaga-Vazquez M.A."/>
            <person name="Balasubrmanian S."/>
            <person name="Barry K."/>
            <person name="Bauer D."/>
            <person name="Boehm C.R."/>
            <person name="Briginshaw L."/>
            <person name="Caballero-Perez J."/>
            <person name="Catarino B."/>
            <person name="Chen F."/>
            <person name="Chiyoda S."/>
            <person name="Chovatia M."/>
            <person name="Davies K.M."/>
            <person name="Delmans M."/>
            <person name="Demura T."/>
            <person name="Dierschke T."/>
            <person name="Dolan L."/>
            <person name="Dorantes-Acosta A.E."/>
            <person name="Eklund D.M."/>
            <person name="Florent S.N."/>
            <person name="Flores-Sandoval E."/>
            <person name="Fujiyama A."/>
            <person name="Fukuzawa H."/>
            <person name="Galik B."/>
            <person name="Grimanelli D."/>
            <person name="Grimwood J."/>
            <person name="Grossniklaus U."/>
            <person name="Hamada T."/>
            <person name="Haseloff J."/>
            <person name="Hetherington A.J."/>
            <person name="Higo A."/>
            <person name="Hirakawa Y."/>
            <person name="Hundley H.N."/>
            <person name="Ikeda Y."/>
            <person name="Inoue K."/>
            <person name="Inoue S.I."/>
            <person name="Ishida S."/>
            <person name="Jia Q."/>
            <person name="Kakita M."/>
            <person name="Kanazawa T."/>
            <person name="Kawai Y."/>
            <person name="Kawashima T."/>
            <person name="Kennedy M."/>
            <person name="Kinose K."/>
            <person name="Kinoshita T."/>
            <person name="Kohara Y."/>
            <person name="Koide E."/>
            <person name="Komatsu K."/>
            <person name="Kopischke S."/>
            <person name="Kubo M."/>
            <person name="Kyozuka J."/>
            <person name="Lagercrantz U."/>
            <person name="Lin S.S."/>
            <person name="Lindquist E."/>
            <person name="Lipzen A.M."/>
            <person name="Lu C.W."/>
            <person name="De Luna E."/>
            <person name="Martienssen R.A."/>
            <person name="Minamino N."/>
            <person name="Mizutani M."/>
            <person name="Mizutani M."/>
            <person name="Mochizuki N."/>
            <person name="Monte I."/>
            <person name="Mosher R."/>
            <person name="Nagasaki H."/>
            <person name="Nakagami H."/>
            <person name="Naramoto S."/>
            <person name="Nishitani K."/>
            <person name="Ohtani M."/>
            <person name="Okamoto T."/>
            <person name="Okumura M."/>
            <person name="Phillips J."/>
            <person name="Pollak B."/>
            <person name="Reinders A."/>
            <person name="Rovekamp M."/>
            <person name="Sano R."/>
            <person name="Sawa S."/>
            <person name="Schmid M.W."/>
            <person name="Shirakawa M."/>
            <person name="Solano R."/>
            <person name="Spunde A."/>
            <person name="Suetsugu N."/>
            <person name="Sugano S."/>
            <person name="Sugiyama A."/>
            <person name="Sun R."/>
            <person name="Suzuki Y."/>
            <person name="Takenaka M."/>
            <person name="Takezawa D."/>
            <person name="Tomogane H."/>
            <person name="Tsuzuki M."/>
            <person name="Ueda T."/>
            <person name="Umeda M."/>
            <person name="Ward J.M."/>
            <person name="Watanabe Y."/>
            <person name="Yazaki K."/>
            <person name="Yokoyama R."/>
            <person name="Yoshitake Y."/>
            <person name="Yotsui I."/>
            <person name="Zachgo S."/>
            <person name="Schmutz J."/>
        </authorList>
    </citation>
    <scope>NUCLEOTIDE SEQUENCE [LARGE SCALE GENOMIC DNA]</scope>
    <source>
        <strain evidence="5">Tak-1</strain>
    </source>
</reference>
<accession>A0A2R6VXH0</accession>
<evidence type="ECO:0000259" key="3">
    <source>
        <dbReference type="Pfam" id="PF00931"/>
    </source>
</evidence>
<dbReference type="InterPro" id="IPR042197">
    <property type="entry name" value="Apaf_helical"/>
</dbReference>
<name>A0A2R6VXH0_MARPO</name>
<dbReference type="InterPro" id="IPR027417">
    <property type="entry name" value="P-loop_NTPase"/>
</dbReference>
<evidence type="ECO:0000313" key="4">
    <source>
        <dbReference type="EMBL" id="PTQ26296.1"/>
    </source>
</evidence>
<dbReference type="Pfam" id="PF00931">
    <property type="entry name" value="NB-ARC"/>
    <property type="match status" value="1"/>
</dbReference>
<dbReference type="InterPro" id="IPR002182">
    <property type="entry name" value="NB-ARC"/>
</dbReference>
<keyword evidence="2" id="KW-0175">Coiled coil</keyword>
<keyword evidence="1" id="KW-0611">Plant defense</keyword>
<feature type="domain" description="NB-ARC" evidence="3">
    <location>
        <begin position="245"/>
        <end position="413"/>
    </location>
</feature>
<organism evidence="4 5">
    <name type="scientific">Marchantia polymorpha</name>
    <name type="common">Common liverwort</name>
    <name type="synonym">Marchantia aquatica</name>
    <dbReference type="NCBI Taxonomy" id="3197"/>
    <lineage>
        <taxon>Eukaryota</taxon>
        <taxon>Viridiplantae</taxon>
        <taxon>Streptophyta</taxon>
        <taxon>Embryophyta</taxon>
        <taxon>Marchantiophyta</taxon>
        <taxon>Marchantiopsida</taxon>
        <taxon>Marchantiidae</taxon>
        <taxon>Marchantiales</taxon>
        <taxon>Marchantiaceae</taxon>
        <taxon>Marchantia</taxon>
    </lineage>
</organism>
<dbReference type="GO" id="GO:0043531">
    <property type="term" value="F:ADP binding"/>
    <property type="evidence" value="ECO:0007669"/>
    <property type="project" value="InterPro"/>
</dbReference>